<accession>A0A316VNG9</accession>
<feature type="signal peptide" evidence="1">
    <location>
        <begin position="1"/>
        <end position="36"/>
    </location>
</feature>
<evidence type="ECO:0000313" key="2">
    <source>
        <dbReference type="EMBL" id="PWN38854.1"/>
    </source>
</evidence>
<dbReference type="GeneID" id="37039421"/>
<evidence type="ECO:0000256" key="1">
    <source>
        <dbReference type="SAM" id="SignalP"/>
    </source>
</evidence>
<name>A0A316VNG9_9BASI</name>
<keyword evidence="1" id="KW-0732">Signal</keyword>
<evidence type="ECO:0008006" key="4">
    <source>
        <dbReference type="Google" id="ProtNLM"/>
    </source>
</evidence>
<gene>
    <name evidence="2" type="ORF">IE81DRAFT_69872</name>
</gene>
<reference evidence="2 3" key="1">
    <citation type="journal article" date="2018" name="Mol. Biol. Evol.">
        <title>Broad Genomic Sampling Reveals a Smut Pathogenic Ancestry of the Fungal Clade Ustilaginomycotina.</title>
        <authorList>
            <person name="Kijpornyongpan T."/>
            <person name="Mondo S.J."/>
            <person name="Barry K."/>
            <person name="Sandor L."/>
            <person name="Lee J."/>
            <person name="Lipzen A."/>
            <person name="Pangilinan J."/>
            <person name="LaButti K."/>
            <person name="Hainaut M."/>
            <person name="Henrissat B."/>
            <person name="Grigoriev I.V."/>
            <person name="Spatafora J.W."/>
            <person name="Aime M.C."/>
        </authorList>
    </citation>
    <scope>NUCLEOTIDE SEQUENCE [LARGE SCALE GENOMIC DNA]</scope>
    <source>
        <strain evidence="2 3">MCA 4658</strain>
    </source>
</reference>
<evidence type="ECO:0000313" key="3">
    <source>
        <dbReference type="Proteomes" id="UP000245783"/>
    </source>
</evidence>
<feature type="chain" id="PRO_5016374249" description="Secreted protein" evidence="1">
    <location>
        <begin position="37"/>
        <end position="181"/>
    </location>
</feature>
<dbReference type="EMBL" id="KZ819526">
    <property type="protein sequence ID" value="PWN38854.1"/>
    <property type="molecule type" value="Genomic_DNA"/>
</dbReference>
<dbReference type="RefSeq" id="XP_025366014.1">
    <property type="nucleotide sequence ID" value="XM_025517551.1"/>
</dbReference>
<dbReference type="Proteomes" id="UP000245783">
    <property type="component" value="Unassembled WGS sequence"/>
</dbReference>
<protein>
    <recommendedName>
        <fullName evidence="4">Secreted protein</fullName>
    </recommendedName>
</protein>
<dbReference type="InParanoid" id="A0A316VNG9"/>
<dbReference type="AlphaFoldDB" id="A0A316VNG9"/>
<organism evidence="2 3">
    <name type="scientific">Ceraceosorus guamensis</name>
    <dbReference type="NCBI Taxonomy" id="1522189"/>
    <lineage>
        <taxon>Eukaryota</taxon>
        <taxon>Fungi</taxon>
        <taxon>Dikarya</taxon>
        <taxon>Basidiomycota</taxon>
        <taxon>Ustilaginomycotina</taxon>
        <taxon>Exobasidiomycetes</taxon>
        <taxon>Ceraceosorales</taxon>
        <taxon>Ceraceosoraceae</taxon>
        <taxon>Ceraceosorus</taxon>
    </lineage>
</organism>
<proteinExistence type="predicted"/>
<sequence>MTPREESAAPSRGPLADEPRSMTLLLLLLVSRVAHARACIACVTYDLVLHADPASVRSRMFSVFRVRIRIPMPSSRAREGLVTSRSFFGGLRWIVAHRCSVAHRRFKEICGRALHNIFESDESSACCMGCQFCPAVASREFEGPESSRRFHSRPPHTSLTAIEGGHTSIHEAFDHAKRNCC</sequence>
<keyword evidence="3" id="KW-1185">Reference proteome</keyword>